<reference evidence="1 2" key="1">
    <citation type="submission" date="2018-02" db="EMBL/GenBank/DDBJ databases">
        <title>Complete genome sequencing of Faecalibacterium prausnitzii strains isolated from the human gut.</title>
        <authorList>
            <person name="Fitzgerald B.C."/>
            <person name="Shkoporov A.N."/>
            <person name="Ross P.R."/>
            <person name="Hill C."/>
        </authorList>
    </citation>
    <scope>NUCLEOTIDE SEQUENCE [LARGE SCALE GENOMIC DNA]</scope>
    <source>
        <strain evidence="1 2">APC942/31-1</strain>
    </source>
</reference>
<dbReference type="Proteomes" id="UP000253208">
    <property type="component" value="Unassembled WGS sequence"/>
</dbReference>
<dbReference type="RefSeq" id="WP_114001410.1">
    <property type="nucleotide sequence ID" value="NZ_PSQG01000001.1"/>
</dbReference>
<protein>
    <submittedName>
        <fullName evidence="1">Uncharacterized protein</fullName>
    </submittedName>
</protein>
<sequence>MYIDTHSKDSMQTSICAYLNTSLEELQKLFDYVSHEAQQDLYFDAGKANALFTDFVQEKIPETPINEILFFHLSRRLNSSSEPIGNNLYDLLSSSNATTCFLKEHDVELVLEDNHFVIIHKGKKVSLENSYETNAPYLRWRLGYTKRIDYCINGFMLKDLLYKNSYARDLYYAPELIGCLATFLDRPDICIDYRNNGTYYCFEYCVPLEDVLFDDSELLSPQDKELYILTKVLNRLHDYHTTDPDYIFDHDNPVIRLADTATMPSSYCIGKEIITESMLR</sequence>
<dbReference type="AlphaFoldDB" id="A0A367G6V9"/>
<comment type="caution">
    <text evidence="1">The sequence shown here is derived from an EMBL/GenBank/DDBJ whole genome shotgun (WGS) entry which is preliminary data.</text>
</comment>
<organism evidence="1 2">
    <name type="scientific">Blautia obeum</name>
    <dbReference type="NCBI Taxonomy" id="40520"/>
    <lineage>
        <taxon>Bacteria</taxon>
        <taxon>Bacillati</taxon>
        <taxon>Bacillota</taxon>
        <taxon>Clostridia</taxon>
        <taxon>Lachnospirales</taxon>
        <taxon>Lachnospiraceae</taxon>
        <taxon>Blautia</taxon>
    </lineage>
</organism>
<evidence type="ECO:0000313" key="1">
    <source>
        <dbReference type="EMBL" id="RCH46385.1"/>
    </source>
</evidence>
<name>A0A367G6V9_9FIRM</name>
<proteinExistence type="predicted"/>
<gene>
    <name evidence="1" type="ORF">C4886_00100</name>
</gene>
<dbReference type="EMBL" id="PSQG01000001">
    <property type="protein sequence ID" value="RCH46385.1"/>
    <property type="molecule type" value="Genomic_DNA"/>
</dbReference>
<accession>A0A367G6V9</accession>
<evidence type="ECO:0000313" key="2">
    <source>
        <dbReference type="Proteomes" id="UP000253208"/>
    </source>
</evidence>